<evidence type="ECO:0000313" key="2">
    <source>
        <dbReference type="Proteomes" id="UP000198815"/>
    </source>
</evidence>
<dbReference type="AlphaFoldDB" id="A0A1H9RPT1"/>
<dbReference type="EMBL" id="FOGZ01000008">
    <property type="protein sequence ID" value="SER74123.1"/>
    <property type="molecule type" value="Genomic_DNA"/>
</dbReference>
<keyword evidence="2" id="KW-1185">Reference proteome</keyword>
<sequence length="42" mass="4680">MADQNNDAKEHEILNAKLDEILEILRKHVAQPTENPGPASTK</sequence>
<dbReference type="Proteomes" id="UP000198815">
    <property type="component" value="Unassembled WGS sequence"/>
</dbReference>
<accession>A0A1H9RPT1</accession>
<proteinExistence type="predicted"/>
<protein>
    <submittedName>
        <fullName evidence="1">Uncharacterized protein</fullName>
    </submittedName>
</protein>
<dbReference type="STRING" id="64702.SAMN05443377_10848"/>
<organism evidence="1 2">
    <name type="scientific">Propionibacterium cyclohexanicum</name>
    <dbReference type="NCBI Taxonomy" id="64702"/>
    <lineage>
        <taxon>Bacteria</taxon>
        <taxon>Bacillati</taxon>
        <taxon>Actinomycetota</taxon>
        <taxon>Actinomycetes</taxon>
        <taxon>Propionibacteriales</taxon>
        <taxon>Propionibacteriaceae</taxon>
        <taxon>Propionibacterium</taxon>
    </lineage>
</organism>
<reference evidence="1 2" key="1">
    <citation type="submission" date="2016-10" db="EMBL/GenBank/DDBJ databases">
        <authorList>
            <person name="de Groot N.N."/>
        </authorList>
    </citation>
    <scope>NUCLEOTIDE SEQUENCE [LARGE SCALE GENOMIC DNA]</scope>
    <source>
        <strain evidence="1 2">DSM 16859</strain>
    </source>
</reference>
<evidence type="ECO:0000313" key="1">
    <source>
        <dbReference type="EMBL" id="SER74123.1"/>
    </source>
</evidence>
<gene>
    <name evidence="1" type="ORF">SAMN05443377_10848</name>
</gene>
<name>A0A1H9RPT1_9ACTN</name>
<dbReference type="RefSeq" id="WP_281245643.1">
    <property type="nucleotide sequence ID" value="NZ_FOGZ01000008.1"/>
</dbReference>